<feature type="domain" description="Pyrroline-5-carboxylate reductase catalytic N-terminal" evidence="2">
    <location>
        <begin position="4"/>
        <end position="35"/>
    </location>
</feature>
<name>A0ABY0TFE4_9PROT</name>
<reference evidence="3 4" key="1">
    <citation type="submission" date="2016-10" db="EMBL/GenBank/DDBJ databases">
        <authorList>
            <person name="Varghese N."/>
            <person name="Submissions S."/>
        </authorList>
    </citation>
    <scope>NUCLEOTIDE SEQUENCE [LARGE SCALE GENOMIC DNA]</scope>
    <source>
        <strain evidence="3 4">Nl1</strain>
    </source>
</reference>
<dbReference type="Gene3D" id="3.40.50.720">
    <property type="entry name" value="NAD(P)-binding Rossmann-like Domain"/>
    <property type="match status" value="1"/>
</dbReference>
<protein>
    <recommendedName>
        <fullName evidence="2">Pyrroline-5-carboxylate reductase catalytic N-terminal domain-containing protein</fullName>
    </recommendedName>
</protein>
<dbReference type="SUPFAM" id="SSF51735">
    <property type="entry name" value="NAD(P)-binding Rossmann-fold domains"/>
    <property type="match status" value="1"/>
</dbReference>
<evidence type="ECO:0000256" key="1">
    <source>
        <dbReference type="ARBA" id="ARBA00023002"/>
    </source>
</evidence>
<dbReference type="Pfam" id="PF03807">
    <property type="entry name" value="F420_oxidored"/>
    <property type="match status" value="1"/>
</dbReference>
<evidence type="ECO:0000313" key="3">
    <source>
        <dbReference type="EMBL" id="SDQ74651.1"/>
    </source>
</evidence>
<evidence type="ECO:0000259" key="2">
    <source>
        <dbReference type="Pfam" id="PF03807"/>
    </source>
</evidence>
<comment type="caution">
    <text evidence="3">The sequence shown here is derived from an EMBL/GenBank/DDBJ whole genome shotgun (WGS) entry which is preliminary data.</text>
</comment>
<keyword evidence="4" id="KW-1185">Reference proteome</keyword>
<dbReference type="InterPro" id="IPR051267">
    <property type="entry name" value="STEAP_metalloreductase"/>
</dbReference>
<sequence length="191" mass="20235">MVQKIAIIGSGNVGGALNRGLVRAGYEVRNSRKETVKETANWGEAVMIAVPYTAIDAVLHELADAIDGKVVVDVTNALTQDMRLALGFSTSGAEALQRKAPKARVVKAFNTVFAQHMDTGSVLGQQLTLFAASDDQQARSMALDFGRAIGFDAVDAGPLANARQLEALGYLNIQLGYVLGNGTNAGFKFIH</sequence>
<evidence type="ECO:0000313" key="4">
    <source>
        <dbReference type="Proteomes" id="UP000183471"/>
    </source>
</evidence>
<keyword evidence="1" id="KW-0560">Oxidoreductase</keyword>
<dbReference type="EMBL" id="FNKY01000001">
    <property type="protein sequence ID" value="SDQ74651.1"/>
    <property type="molecule type" value="Genomic_DNA"/>
</dbReference>
<dbReference type="InterPro" id="IPR028939">
    <property type="entry name" value="P5C_Rdtase_cat_N"/>
</dbReference>
<proteinExistence type="predicted"/>
<dbReference type="InterPro" id="IPR036291">
    <property type="entry name" value="NAD(P)-bd_dom_sf"/>
</dbReference>
<dbReference type="Proteomes" id="UP000183471">
    <property type="component" value="Unassembled WGS sequence"/>
</dbReference>
<dbReference type="PANTHER" id="PTHR14239">
    <property type="entry name" value="DUDULIN-RELATED"/>
    <property type="match status" value="1"/>
</dbReference>
<accession>A0ABY0TFE4</accession>
<gene>
    <name evidence="3" type="ORF">SAMN05216402_2123</name>
</gene>
<dbReference type="RefSeq" id="WP_074632270.1">
    <property type="nucleotide sequence ID" value="NZ_FNKY01000001.1"/>
</dbReference>
<organism evidence="3 4">
    <name type="scientific">Nitrosospira multiformis</name>
    <dbReference type="NCBI Taxonomy" id="1231"/>
    <lineage>
        <taxon>Bacteria</taxon>
        <taxon>Pseudomonadati</taxon>
        <taxon>Pseudomonadota</taxon>
        <taxon>Betaproteobacteria</taxon>
        <taxon>Nitrosomonadales</taxon>
        <taxon>Nitrosomonadaceae</taxon>
        <taxon>Nitrosospira</taxon>
    </lineage>
</organism>